<organism evidence="1 2">
    <name type="scientific">Corallococcus praedator</name>
    <dbReference type="NCBI Taxonomy" id="2316724"/>
    <lineage>
        <taxon>Bacteria</taxon>
        <taxon>Pseudomonadati</taxon>
        <taxon>Myxococcota</taxon>
        <taxon>Myxococcia</taxon>
        <taxon>Myxococcales</taxon>
        <taxon>Cystobacterineae</taxon>
        <taxon>Myxococcaceae</taxon>
        <taxon>Corallococcus</taxon>
    </lineage>
</organism>
<comment type="caution">
    <text evidence="1">The sequence shown here is derived from an EMBL/GenBank/DDBJ whole genome shotgun (WGS) entry which is preliminary data.</text>
</comment>
<protein>
    <submittedName>
        <fullName evidence="1">Uncharacterized protein</fullName>
    </submittedName>
</protein>
<dbReference type="RefSeq" id="WP_120585539.1">
    <property type="nucleotide sequence ID" value="NZ_RAWI01000414.1"/>
</dbReference>
<dbReference type="Proteomes" id="UP000278907">
    <property type="component" value="Unassembled WGS sequence"/>
</dbReference>
<name>A0ABX9Q795_9BACT</name>
<proteinExistence type="predicted"/>
<sequence length="72" mass="8056">MGLNIPKSAPMDAMNTHQRLNTVEQRMLQGLTGDDRTRAEAQIMLQKQQETVAYVSNLLKSDTTLQVIGNLK</sequence>
<dbReference type="EMBL" id="RAWI01000414">
    <property type="protein sequence ID" value="RKH93264.1"/>
    <property type="molecule type" value="Genomic_DNA"/>
</dbReference>
<evidence type="ECO:0000313" key="2">
    <source>
        <dbReference type="Proteomes" id="UP000278907"/>
    </source>
</evidence>
<accession>A0ABX9Q795</accession>
<gene>
    <name evidence="1" type="ORF">D7Y13_34645</name>
</gene>
<reference evidence="1 2" key="1">
    <citation type="submission" date="2018-09" db="EMBL/GenBank/DDBJ databases">
        <authorList>
            <person name="Livingstone P.G."/>
            <person name="Whitworth D.E."/>
        </authorList>
    </citation>
    <scope>NUCLEOTIDE SEQUENCE [LARGE SCALE GENOMIC DNA]</scope>
    <source>
        <strain evidence="1 2">CA031B</strain>
    </source>
</reference>
<evidence type="ECO:0000313" key="1">
    <source>
        <dbReference type="EMBL" id="RKH93264.1"/>
    </source>
</evidence>
<keyword evidence="2" id="KW-1185">Reference proteome</keyword>